<protein>
    <submittedName>
        <fullName evidence="2">Uncharacterized protein</fullName>
    </submittedName>
</protein>
<feature type="signal peptide" evidence="1">
    <location>
        <begin position="1"/>
        <end position="30"/>
    </location>
</feature>
<organism evidence="2 3">
    <name type="scientific">Mycoplasmopsis phocirhinis</name>
    <dbReference type="NCBI Taxonomy" id="142650"/>
    <lineage>
        <taxon>Bacteria</taxon>
        <taxon>Bacillati</taxon>
        <taxon>Mycoplasmatota</taxon>
        <taxon>Mycoplasmoidales</taxon>
        <taxon>Metamycoplasmataceae</taxon>
        <taxon>Mycoplasmopsis</taxon>
    </lineage>
</organism>
<dbReference type="KEGG" id="mphi:EG856_01295"/>
<dbReference type="EMBL" id="CP034841">
    <property type="protein sequence ID" value="QBF34560.1"/>
    <property type="molecule type" value="Genomic_DNA"/>
</dbReference>
<dbReference type="OrthoDB" id="398253at2"/>
<reference evidence="2 3" key="1">
    <citation type="submission" date="2019-01" db="EMBL/GenBank/DDBJ databases">
        <title>Complete sequence and annotation of the Mycoplasma phocirhinis strain 852T genome.</title>
        <authorList>
            <person name="Frasca S.Jr."/>
            <person name="Kutish G.F."/>
            <person name="Castellanos Gell J."/>
            <person name="Michaels D.L."/>
            <person name="Brown D.R."/>
        </authorList>
    </citation>
    <scope>NUCLEOTIDE SEQUENCE [LARGE SCALE GENOMIC DNA]</scope>
    <source>
        <strain evidence="2 3">852</strain>
    </source>
</reference>
<keyword evidence="1" id="KW-0732">Signal</keyword>
<evidence type="ECO:0000313" key="3">
    <source>
        <dbReference type="Proteomes" id="UP000289326"/>
    </source>
</evidence>
<gene>
    <name evidence="2" type="ORF">EG856_01295</name>
</gene>
<evidence type="ECO:0000313" key="2">
    <source>
        <dbReference type="EMBL" id="QBF34560.1"/>
    </source>
</evidence>
<evidence type="ECO:0000256" key="1">
    <source>
        <dbReference type="SAM" id="SignalP"/>
    </source>
</evidence>
<feature type="chain" id="PRO_5020260171" evidence="1">
    <location>
        <begin position="31"/>
        <end position="523"/>
    </location>
</feature>
<sequence length="523" mass="59980">MKKNKKFLTGLLATTIISAAAITITTVAMNAYNPQTSAEKRIANYEFYVGQDFAKQIQNHFPSEYAFASYNDFRATRSADDNVLFQPELKNSSNYANQFWPYQLEISYDNEKSNVDEFKRRQEQKLFYLRNSKSSAPIDVLKATHNIYYHSYANDFTGELFLSVLLEDKNPSSKSEQELLNKSTSDTIRIDSWKSKVFKIGGFKKIKQESTNPITYNTQDLLTSKTTLNSTLTPSFKISETNTLNDIFRDKKYTLNGKDIAVNAVHDLIDNNILASEPNFDKEQISKNEILTKNLFSIENINSYNNSFKINWNKPVWFSKNKNNVNEININYYVTRKIPAAKIGNLNSLARSQSVEIEQQFSQKIYLNYFNLEKIAKQFVQIIGKKGVPLNQYTQSGQNALNFHRSSSALEPNSNNGYFTELNLKFSDDASISRITNNETFSEYESNIANYTLSYQLNNFRKPKNDKNVQNTPFVGEQQNTAITFSFELKLNNTDQEYGINTYYGTFVLDGFKDINTATTTSS</sequence>
<dbReference type="Proteomes" id="UP000289326">
    <property type="component" value="Chromosome"/>
</dbReference>
<keyword evidence="3" id="KW-1185">Reference proteome</keyword>
<proteinExistence type="predicted"/>
<name>A0A4P6MNX4_9BACT</name>
<dbReference type="NCBIfam" id="NF045954">
    <property type="entry name" value="MAG1430_dom"/>
    <property type="match status" value="1"/>
</dbReference>
<accession>A0A4P6MNX4</accession>
<dbReference type="AlphaFoldDB" id="A0A4P6MNX4"/>
<dbReference type="RefSeq" id="WP_130429337.1">
    <property type="nucleotide sequence ID" value="NZ_CP034841.1"/>
</dbReference>